<comment type="caution">
    <text evidence="1">The sequence shown here is derived from an EMBL/GenBank/DDBJ whole genome shotgun (WGS) entry which is preliminary data.</text>
</comment>
<accession>A0ABP4VHM3</accession>
<evidence type="ECO:0008006" key="3">
    <source>
        <dbReference type="Google" id="ProtNLM"/>
    </source>
</evidence>
<reference evidence="2" key="1">
    <citation type="journal article" date="2019" name="Int. J. Syst. Evol. Microbiol.">
        <title>The Global Catalogue of Microorganisms (GCM) 10K type strain sequencing project: providing services to taxonomists for standard genome sequencing and annotation.</title>
        <authorList>
            <consortium name="The Broad Institute Genomics Platform"/>
            <consortium name="The Broad Institute Genome Sequencing Center for Infectious Disease"/>
            <person name="Wu L."/>
            <person name="Ma J."/>
        </authorList>
    </citation>
    <scope>NUCLEOTIDE SEQUENCE [LARGE SCALE GENOMIC DNA]</scope>
    <source>
        <strain evidence="2">JCM 13518</strain>
    </source>
</reference>
<protein>
    <recommendedName>
        <fullName evidence="3">DUF1579 domain-containing protein</fullName>
    </recommendedName>
</protein>
<evidence type="ECO:0000313" key="2">
    <source>
        <dbReference type="Proteomes" id="UP001501057"/>
    </source>
</evidence>
<name>A0ABP4VHM3_9ACTN</name>
<dbReference type="Proteomes" id="UP001501057">
    <property type="component" value="Unassembled WGS sequence"/>
</dbReference>
<evidence type="ECO:0000313" key="1">
    <source>
        <dbReference type="EMBL" id="GAA1727230.1"/>
    </source>
</evidence>
<dbReference type="RefSeq" id="WP_344197362.1">
    <property type="nucleotide sequence ID" value="NZ_BAAAME010000002.1"/>
</dbReference>
<organism evidence="1 2">
    <name type="scientific">Aeromicrobium alkaliterrae</name>
    <dbReference type="NCBI Taxonomy" id="302168"/>
    <lineage>
        <taxon>Bacteria</taxon>
        <taxon>Bacillati</taxon>
        <taxon>Actinomycetota</taxon>
        <taxon>Actinomycetes</taxon>
        <taxon>Propionibacteriales</taxon>
        <taxon>Nocardioidaceae</taxon>
        <taxon>Aeromicrobium</taxon>
    </lineage>
</organism>
<gene>
    <name evidence="1" type="ORF">GCM10009710_04870</name>
</gene>
<keyword evidence="2" id="KW-1185">Reference proteome</keyword>
<sequence>MADLTPLHAILGSWRTSGTVLDDHGQVVVEISGSDTYTLLPGGTWIAHEVDVDMGDGHRALAHEVIGGEHPEGGWQMVAFETGPAPSTMRLTLEEPGLLLLHGVGVRSWFRTDHGTDQMCTRWERQVEGAWVPWMDLTFDRT</sequence>
<dbReference type="EMBL" id="BAAAME010000002">
    <property type="protein sequence ID" value="GAA1727230.1"/>
    <property type="molecule type" value="Genomic_DNA"/>
</dbReference>
<proteinExistence type="predicted"/>